<dbReference type="STRING" id="1034346.GCA_000313565_01764"/>
<evidence type="ECO:0000256" key="1">
    <source>
        <dbReference type="ARBA" id="ARBA00010838"/>
    </source>
</evidence>
<dbReference type="InterPro" id="IPR001360">
    <property type="entry name" value="Glyco_hydro_1"/>
</dbReference>
<dbReference type="Gene3D" id="3.20.20.80">
    <property type="entry name" value="Glycosidases"/>
    <property type="match status" value="1"/>
</dbReference>
<keyword evidence="2" id="KW-0378">Hydrolase</keyword>
<dbReference type="PRINTS" id="PR00131">
    <property type="entry name" value="GLHYDRLASE1"/>
</dbReference>
<comment type="caution">
    <text evidence="5">The sequence shown here is derived from an EMBL/GenBank/DDBJ whole genome shotgun (WGS) entry which is preliminary data.</text>
</comment>
<dbReference type="OrthoDB" id="9765195at2"/>
<proteinExistence type="inferred from homology"/>
<evidence type="ECO:0000313" key="5">
    <source>
        <dbReference type="EMBL" id="PXX75948.1"/>
    </source>
</evidence>
<dbReference type="PANTHER" id="PTHR10353">
    <property type="entry name" value="GLYCOSYL HYDROLASE"/>
    <property type="match status" value="1"/>
</dbReference>
<reference evidence="5 6" key="1">
    <citation type="submission" date="2018-05" db="EMBL/GenBank/DDBJ databases">
        <title>Genomic Encyclopedia of Type Strains, Phase IV (KMG-IV): sequencing the most valuable type-strain genomes for metagenomic binning, comparative biology and taxonomic classification.</title>
        <authorList>
            <person name="Goeker M."/>
        </authorList>
    </citation>
    <scope>NUCLEOTIDE SEQUENCE [LARGE SCALE GENOMIC DNA]</scope>
    <source>
        <strain evidence="5 6">JC118</strain>
    </source>
</reference>
<name>A0A318KFE0_9FIRM</name>
<dbReference type="PROSITE" id="PS00653">
    <property type="entry name" value="GLYCOSYL_HYDROL_F1_2"/>
    <property type="match status" value="1"/>
</dbReference>
<dbReference type="Pfam" id="PF00232">
    <property type="entry name" value="Glyco_hydro_1"/>
    <property type="match status" value="1"/>
</dbReference>
<evidence type="ECO:0000313" key="6">
    <source>
        <dbReference type="Proteomes" id="UP000247612"/>
    </source>
</evidence>
<protein>
    <submittedName>
        <fullName evidence="5">6-phospho-beta-glucosidase</fullName>
    </submittedName>
</protein>
<evidence type="ECO:0000256" key="4">
    <source>
        <dbReference type="RuleBase" id="RU003690"/>
    </source>
</evidence>
<dbReference type="GO" id="GO:0008422">
    <property type="term" value="F:beta-glucosidase activity"/>
    <property type="evidence" value="ECO:0007669"/>
    <property type="project" value="TreeGrafter"/>
</dbReference>
<evidence type="ECO:0000256" key="3">
    <source>
        <dbReference type="ARBA" id="ARBA00023295"/>
    </source>
</evidence>
<keyword evidence="6" id="KW-1185">Reference proteome</keyword>
<evidence type="ECO:0000256" key="2">
    <source>
        <dbReference type="ARBA" id="ARBA00022801"/>
    </source>
</evidence>
<dbReference type="InterPro" id="IPR017853">
    <property type="entry name" value="GH"/>
</dbReference>
<dbReference type="SUPFAM" id="SSF51445">
    <property type="entry name" value="(Trans)glycosidases"/>
    <property type="match status" value="1"/>
</dbReference>
<dbReference type="AlphaFoldDB" id="A0A318KFE0"/>
<comment type="similarity">
    <text evidence="1 4">Belongs to the glycosyl hydrolase 1 family.</text>
</comment>
<dbReference type="GO" id="GO:0016052">
    <property type="term" value="P:carbohydrate catabolic process"/>
    <property type="evidence" value="ECO:0007669"/>
    <property type="project" value="TreeGrafter"/>
</dbReference>
<accession>A0A318KFE0</accession>
<dbReference type="Proteomes" id="UP000247612">
    <property type="component" value="Unassembled WGS sequence"/>
</dbReference>
<sequence length="466" mass="53869">MLPKEFLWGGATAANQCEGAYLEGGKKMNVTDIITSGKHNVPRRITPKLESDAWYPNHTAIDFYHHYKEDIALFAEMGFKSYRMSIAWTRIFPNGDDKLPNEEGLQFYDEVFDECHKYGIEPVVTLLHYDTPLNIVDTYGGWTNRKVIDLFVTYATTVLRHYADKVKYWLLINEINCIETVPWYSAGIKNATRENIAIAAYHQLIACAKTVIAAREISLDFKMGMMYAGYFTYANSKDPEDVWGNYAFQRNHLFYADVQCRGYYPNYKLKEFERDGIVLPTVKGDNEILQNGTVDFISFSYYFTKVAGKKTDFHNVTNCLSDTGYVNELLPKSAWDWQIDAKGLRYALNLLYDRYQKPLMIVENGLGANDQFSEDGMIHDDYRIDYLRNHFNEMKDAVTLDGVELMGYHMWGCIDIISFATGEMSKRYGFIYVDVDDAGKGTYKRLRKDSFYWYQKCIASNGEDLN</sequence>
<dbReference type="InterPro" id="IPR033132">
    <property type="entry name" value="GH_1_N_CS"/>
</dbReference>
<dbReference type="GO" id="GO:0005829">
    <property type="term" value="C:cytosol"/>
    <property type="evidence" value="ECO:0007669"/>
    <property type="project" value="TreeGrafter"/>
</dbReference>
<dbReference type="FunFam" id="3.20.20.80:FF:000004">
    <property type="entry name" value="Beta-glucosidase 6-phospho-beta-glucosidase"/>
    <property type="match status" value="1"/>
</dbReference>
<gene>
    <name evidence="5" type="ORF">DES51_11638</name>
</gene>
<dbReference type="EMBL" id="QJKH01000016">
    <property type="protein sequence ID" value="PXX75948.1"/>
    <property type="molecule type" value="Genomic_DNA"/>
</dbReference>
<organism evidence="5 6">
    <name type="scientific">Dielma fastidiosa</name>
    <dbReference type="NCBI Taxonomy" id="1034346"/>
    <lineage>
        <taxon>Bacteria</taxon>
        <taxon>Bacillati</taxon>
        <taxon>Bacillota</taxon>
        <taxon>Erysipelotrichia</taxon>
        <taxon>Erysipelotrichales</taxon>
        <taxon>Erysipelotrichaceae</taxon>
        <taxon>Dielma</taxon>
    </lineage>
</organism>
<dbReference type="RefSeq" id="WP_022938069.1">
    <property type="nucleotide sequence ID" value="NZ_CABKRQ010000004.1"/>
</dbReference>
<dbReference type="PANTHER" id="PTHR10353:SF122">
    <property type="entry name" value="6-PHOSPHO-BETA-GLUCOSIDASE ASCB-RELATED"/>
    <property type="match status" value="1"/>
</dbReference>
<keyword evidence="3" id="KW-0326">Glycosidase</keyword>